<dbReference type="InterPro" id="IPR027417">
    <property type="entry name" value="P-loop_NTPase"/>
</dbReference>
<organism evidence="7 8">
    <name type="scientific">Aromia moschata</name>
    <dbReference type="NCBI Taxonomy" id="1265417"/>
    <lineage>
        <taxon>Eukaryota</taxon>
        <taxon>Metazoa</taxon>
        <taxon>Ecdysozoa</taxon>
        <taxon>Arthropoda</taxon>
        <taxon>Hexapoda</taxon>
        <taxon>Insecta</taxon>
        <taxon>Pterygota</taxon>
        <taxon>Neoptera</taxon>
        <taxon>Endopterygota</taxon>
        <taxon>Coleoptera</taxon>
        <taxon>Polyphaga</taxon>
        <taxon>Cucujiformia</taxon>
        <taxon>Chrysomeloidea</taxon>
        <taxon>Cerambycidae</taxon>
        <taxon>Cerambycinae</taxon>
        <taxon>Callichromatini</taxon>
        <taxon>Aromia</taxon>
    </lineage>
</organism>
<dbReference type="Gene3D" id="1.20.890.10">
    <property type="entry name" value="cAMP-dependent protein kinase regulatory subunit, dimerization-anchoring domain"/>
    <property type="match status" value="1"/>
</dbReference>
<feature type="domain" description="Hydin adenylate kinase-like" evidence="6">
    <location>
        <begin position="14"/>
        <end position="92"/>
    </location>
</feature>
<evidence type="ECO:0000313" key="8">
    <source>
        <dbReference type="Proteomes" id="UP001162162"/>
    </source>
</evidence>
<evidence type="ECO:0000256" key="5">
    <source>
        <dbReference type="SAM" id="MobiDB-lite"/>
    </source>
</evidence>
<sequence length="452" mass="52071">MDIALKDLKPLKAIIHGPPAAGKTRLANRLCNEYGAKYITVKTMIEETLEELRDNIAREQERLELKAVKNEKGEKEDVEEEEQEEEEEEDELGEEEEGGGIIEEWQEQIKYITVTMNQTADGKLPDEYVVRLMKTYLSKEFCRTRGYVLDGYPKTTEQAREIFGQAAEIPQMGEGGEGGVVPAAGLPGEGMGGEDQIVPMLSTSEDKIMPDFVISLQASDEFLCQRVMRLPQRVIQGTHYDEKNMLRRLAEFRAANTDENTMLKFFDEAEIHPILINLVDDETDNEVDFDCIYTMITDILGPPIPGLGLSPEELEELRRLEAEKMRLMMREYQIERKMKEEKAMREYQDKMERWAVTMEKLQMEEEKILAAQSEPLRFYLMKNVFPTLTQGLIEVARVKPDDPVDYLAEYLFRENPEGKMFDPAYTRDGERLLKQYEKDVAPTVAKNFVDDT</sequence>
<dbReference type="InterPro" id="IPR033768">
    <property type="entry name" value="Hydin_ADK"/>
</dbReference>
<dbReference type="Proteomes" id="UP001162162">
    <property type="component" value="Unassembled WGS sequence"/>
</dbReference>
<dbReference type="InterPro" id="IPR047499">
    <property type="entry name" value="DD_AK7"/>
</dbReference>
<dbReference type="Pfam" id="PF05186">
    <property type="entry name" value="Dpy-30"/>
    <property type="match status" value="1"/>
</dbReference>
<feature type="region of interest" description="Disordered" evidence="5">
    <location>
        <begin position="68"/>
        <end position="100"/>
    </location>
</feature>
<keyword evidence="2" id="KW-0547">Nucleotide-binding</keyword>
<reference evidence="7" key="1">
    <citation type="journal article" date="2023" name="Insect Mol. Biol.">
        <title>Genome sequencing provides insights into the evolution of gene families encoding plant cell wall-degrading enzymes in longhorned beetles.</title>
        <authorList>
            <person name="Shin N.R."/>
            <person name="Okamura Y."/>
            <person name="Kirsch R."/>
            <person name="Pauchet Y."/>
        </authorList>
    </citation>
    <scope>NUCLEOTIDE SEQUENCE</scope>
    <source>
        <strain evidence="7">AMC_N1</strain>
    </source>
</reference>
<dbReference type="GO" id="GO:0005524">
    <property type="term" value="F:ATP binding"/>
    <property type="evidence" value="ECO:0007669"/>
    <property type="project" value="InterPro"/>
</dbReference>
<dbReference type="AlphaFoldDB" id="A0AAV8Z334"/>
<keyword evidence="1" id="KW-0808">Transferase</keyword>
<dbReference type="InterPro" id="IPR007858">
    <property type="entry name" value="Dpy-30_motif"/>
</dbReference>
<keyword evidence="8" id="KW-1185">Reference proteome</keyword>
<proteinExistence type="predicted"/>
<dbReference type="CDD" id="cd22967">
    <property type="entry name" value="DD_AK7"/>
    <property type="match status" value="1"/>
</dbReference>
<keyword evidence="4" id="KW-0175">Coiled coil</keyword>
<feature type="coiled-coil region" evidence="4">
    <location>
        <begin position="322"/>
        <end position="364"/>
    </location>
</feature>
<name>A0AAV8Z334_9CUCU</name>
<dbReference type="SUPFAM" id="SSF52540">
    <property type="entry name" value="P-loop containing nucleoside triphosphate hydrolases"/>
    <property type="match status" value="1"/>
</dbReference>
<dbReference type="GO" id="GO:0019205">
    <property type="term" value="F:nucleobase-containing compound kinase activity"/>
    <property type="evidence" value="ECO:0007669"/>
    <property type="project" value="InterPro"/>
</dbReference>
<keyword evidence="3" id="KW-0418">Kinase</keyword>
<comment type="caution">
    <text evidence="7">The sequence shown here is derived from an EMBL/GenBank/DDBJ whole genome shotgun (WGS) entry which is preliminary data.</text>
</comment>
<dbReference type="Pfam" id="PF17213">
    <property type="entry name" value="Hydin_ADK"/>
    <property type="match status" value="1"/>
</dbReference>
<accession>A0AAV8Z334</accession>
<dbReference type="EMBL" id="JAPWTK010000021">
    <property type="protein sequence ID" value="KAJ8957670.1"/>
    <property type="molecule type" value="Genomic_DNA"/>
</dbReference>
<evidence type="ECO:0000256" key="3">
    <source>
        <dbReference type="ARBA" id="ARBA00022777"/>
    </source>
</evidence>
<dbReference type="InterPro" id="IPR000850">
    <property type="entry name" value="Adenylat/UMP-CMP_kin"/>
</dbReference>
<evidence type="ECO:0000256" key="4">
    <source>
        <dbReference type="SAM" id="Coils"/>
    </source>
</evidence>
<feature type="compositionally biased region" description="Acidic residues" evidence="5">
    <location>
        <begin position="76"/>
        <end position="98"/>
    </location>
</feature>
<dbReference type="GO" id="GO:0006139">
    <property type="term" value="P:nucleobase-containing compound metabolic process"/>
    <property type="evidence" value="ECO:0007669"/>
    <property type="project" value="InterPro"/>
</dbReference>
<dbReference type="PANTHER" id="PTHR23359">
    <property type="entry name" value="NUCLEOTIDE KINASE"/>
    <property type="match status" value="1"/>
</dbReference>
<evidence type="ECO:0000256" key="1">
    <source>
        <dbReference type="ARBA" id="ARBA00022679"/>
    </source>
</evidence>
<protein>
    <recommendedName>
        <fullName evidence="6">Hydin adenylate kinase-like domain-containing protein</fullName>
    </recommendedName>
</protein>
<dbReference type="Gene3D" id="3.40.50.300">
    <property type="entry name" value="P-loop containing nucleotide triphosphate hydrolases"/>
    <property type="match status" value="1"/>
</dbReference>
<gene>
    <name evidence="7" type="ORF">NQ318_017562</name>
</gene>
<evidence type="ECO:0000259" key="6">
    <source>
        <dbReference type="Pfam" id="PF17213"/>
    </source>
</evidence>
<evidence type="ECO:0000313" key="7">
    <source>
        <dbReference type="EMBL" id="KAJ8957670.1"/>
    </source>
</evidence>
<evidence type="ECO:0000256" key="2">
    <source>
        <dbReference type="ARBA" id="ARBA00022741"/>
    </source>
</evidence>